<dbReference type="PANTHER" id="PTHR33562:SF31">
    <property type="entry name" value="PROTEIN QUIVER"/>
    <property type="match status" value="1"/>
</dbReference>
<evidence type="ECO:0000256" key="2">
    <source>
        <dbReference type="ARBA" id="ARBA00010522"/>
    </source>
</evidence>
<evidence type="ECO:0000256" key="4">
    <source>
        <dbReference type="ARBA" id="ARBA00022729"/>
    </source>
</evidence>
<dbReference type="PANTHER" id="PTHR33562">
    <property type="entry name" value="ATILLA, ISOFORM B-RELATED-RELATED"/>
    <property type="match status" value="1"/>
</dbReference>
<proteinExistence type="inferred from homology"/>
<evidence type="ECO:0000313" key="15">
    <source>
        <dbReference type="EnsemblMetazoa" id="G4609.2:cds"/>
    </source>
</evidence>
<feature type="chain" id="PRO_5042432036" description="UPAR/Ly6 domain-containing protein qvr" evidence="14">
    <location>
        <begin position="25"/>
        <end position="147"/>
    </location>
</feature>
<evidence type="ECO:0000256" key="6">
    <source>
        <dbReference type="ARBA" id="ARBA00023157"/>
    </source>
</evidence>
<feature type="signal peptide" evidence="14">
    <location>
        <begin position="1"/>
        <end position="24"/>
    </location>
</feature>
<evidence type="ECO:0000256" key="11">
    <source>
        <dbReference type="ARBA" id="ARBA00044561"/>
    </source>
</evidence>
<evidence type="ECO:0000256" key="12">
    <source>
        <dbReference type="ARBA" id="ARBA00045788"/>
    </source>
</evidence>
<dbReference type="GO" id="GO:0032222">
    <property type="term" value="P:regulation of synaptic transmission, cholinergic"/>
    <property type="evidence" value="ECO:0007669"/>
    <property type="project" value="InterPro"/>
</dbReference>
<evidence type="ECO:0000256" key="8">
    <source>
        <dbReference type="ARBA" id="ARBA00031037"/>
    </source>
</evidence>
<dbReference type="EnsemblMetazoa" id="G4609.4">
    <property type="protein sequence ID" value="G4609.4:cds"/>
    <property type="gene ID" value="G4609"/>
</dbReference>
<dbReference type="EnsemblMetazoa" id="G4609.1">
    <property type="protein sequence ID" value="G4609.1:cds"/>
    <property type="gene ID" value="G4609"/>
</dbReference>
<sequence>MEHKFAGYLHYLFLILITIDLNRAQDEECEGYMKPLYCYECQTSSDDPNYCSDPFNATMLAQNVSICEGHCVKWVRQPRPGEMTYVRTCSTRLNLKLMINIVCMEESRPSSGLLCFCKEPRCNSSAKMQFSVLAFICAFIVILREKT</sequence>
<name>A0A8W8N4K7_MAGGI</name>
<keyword evidence="16" id="KW-1185">Reference proteome</keyword>
<keyword evidence="6" id="KW-1015">Disulfide bond</keyword>
<dbReference type="EnsemblMetazoa" id="G4609.3">
    <property type="protein sequence ID" value="G4609.3:cds"/>
    <property type="gene ID" value="G4609"/>
</dbReference>
<evidence type="ECO:0000313" key="16">
    <source>
        <dbReference type="Proteomes" id="UP000005408"/>
    </source>
</evidence>
<dbReference type="GO" id="GO:0030431">
    <property type="term" value="P:sleep"/>
    <property type="evidence" value="ECO:0007669"/>
    <property type="project" value="InterPro"/>
</dbReference>
<dbReference type="Proteomes" id="UP000005408">
    <property type="component" value="Unassembled WGS sequence"/>
</dbReference>
<keyword evidence="4 14" id="KW-0732">Signal</keyword>
<comment type="function">
    <text evidence="12">Bifunctional regulator of neuronal activity in the mushroom body, and possibly other regions of the brain, that acts as a signaling molecule required for homeostatic regulation of sleep under normal conditions and after sleep deprivation. Reduces neuronal excitability by enhancing Sh/shaker K(+) channel activity; possibly by stabilizing Sh/shaker to increase protein levels, accelerating its activation kinetics, slowing C-type inactivation and enhancing recovery from inactivation. Specifically affects the A-type K(+) current. Antagonizes nicotinic acetylcholine receptors (nAChRs) to reduce synaptic transmission, possibly by preventing their localization to the cell surface. Required for regulation of neuromuscular excitability and plasticity at neuromuscular junctions.</text>
</comment>
<comment type="subunit">
    <text evidence="13">Interacts (via loop 2 of the three-fingered Ly-6 domain) with Sh/shaker; this interaction may stabilize both components of the complex and may be required for targeting or retention of Sh/shaker to neural cell projections. Interacts (via loop 2 of the three-fingered Ly-6 domain) with nAChRalpha3 and potentially other nicotinic acetylcholine receptors; this interaction is required for antagonism of nicotinic acetylcholine receptors.</text>
</comment>
<dbReference type="Pfam" id="PF17064">
    <property type="entry name" value="QVR"/>
    <property type="match status" value="1"/>
</dbReference>
<protein>
    <recommendedName>
        <fullName evidence="10">UPAR/Ly6 domain-containing protein qvr</fullName>
    </recommendedName>
    <alternativeName>
        <fullName evidence="11">Protein quiver</fullName>
    </alternativeName>
    <alternativeName>
        <fullName evidence="8">Protein sleepless</fullName>
    </alternativeName>
</protein>
<evidence type="ECO:0000256" key="7">
    <source>
        <dbReference type="ARBA" id="ARBA00023180"/>
    </source>
</evidence>
<evidence type="ECO:0000256" key="5">
    <source>
        <dbReference type="ARBA" id="ARBA00023108"/>
    </source>
</evidence>
<keyword evidence="7" id="KW-0325">Glycoprotein</keyword>
<dbReference type="GO" id="GO:0048511">
    <property type="term" value="P:rhythmic process"/>
    <property type="evidence" value="ECO:0007669"/>
    <property type="project" value="UniProtKB-KW"/>
</dbReference>
<dbReference type="CDD" id="cd23595">
    <property type="entry name" value="TFP_LU_ECD_Qvr"/>
    <property type="match status" value="1"/>
</dbReference>
<dbReference type="GO" id="GO:0005886">
    <property type="term" value="C:plasma membrane"/>
    <property type="evidence" value="ECO:0007669"/>
    <property type="project" value="UniProtKB-SubCell"/>
</dbReference>
<comment type="similarity">
    <text evidence="2">Belongs to the quiver family.</text>
</comment>
<evidence type="ECO:0000256" key="10">
    <source>
        <dbReference type="ARBA" id="ARBA00044524"/>
    </source>
</evidence>
<dbReference type="InterPro" id="IPR050975">
    <property type="entry name" value="Sleep_regulator"/>
</dbReference>
<organism evidence="15 16">
    <name type="scientific">Magallana gigas</name>
    <name type="common">Pacific oyster</name>
    <name type="synonym">Crassostrea gigas</name>
    <dbReference type="NCBI Taxonomy" id="29159"/>
    <lineage>
        <taxon>Eukaryota</taxon>
        <taxon>Metazoa</taxon>
        <taxon>Spiralia</taxon>
        <taxon>Lophotrochozoa</taxon>
        <taxon>Mollusca</taxon>
        <taxon>Bivalvia</taxon>
        <taxon>Autobranchia</taxon>
        <taxon>Pteriomorphia</taxon>
        <taxon>Ostreida</taxon>
        <taxon>Ostreoidea</taxon>
        <taxon>Ostreidae</taxon>
        <taxon>Magallana</taxon>
    </lineage>
</organism>
<dbReference type="AlphaFoldDB" id="A0A8W8N4K7"/>
<evidence type="ECO:0000256" key="13">
    <source>
        <dbReference type="ARBA" id="ARBA00046769"/>
    </source>
</evidence>
<accession>A0A8W8N4K7</accession>
<reference evidence="15" key="1">
    <citation type="submission" date="2022-08" db="UniProtKB">
        <authorList>
            <consortium name="EnsemblMetazoa"/>
        </authorList>
    </citation>
    <scope>IDENTIFICATION</scope>
    <source>
        <strain evidence="15">05x7-T-G4-1.051#20</strain>
    </source>
</reference>
<keyword evidence="3" id="KW-1003">Cell membrane</keyword>
<dbReference type="InterPro" id="IPR031424">
    <property type="entry name" value="QVR-like"/>
</dbReference>
<evidence type="ECO:0000256" key="14">
    <source>
        <dbReference type="SAM" id="SignalP"/>
    </source>
</evidence>
<evidence type="ECO:0000256" key="3">
    <source>
        <dbReference type="ARBA" id="ARBA00022475"/>
    </source>
</evidence>
<evidence type="ECO:0000256" key="9">
    <source>
        <dbReference type="ARBA" id="ARBA00044499"/>
    </source>
</evidence>
<evidence type="ECO:0000256" key="1">
    <source>
        <dbReference type="ARBA" id="ARBA00004471"/>
    </source>
</evidence>
<dbReference type="GO" id="GO:0045121">
    <property type="term" value="C:membrane raft"/>
    <property type="evidence" value="ECO:0007669"/>
    <property type="project" value="UniProtKB-SubCell"/>
</dbReference>
<dbReference type="EnsemblMetazoa" id="G4609.2">
    <property type="protein sequence ID" value="G4609.2:cds"/>
    <property type="gene ID" value="G4609"/>
</dbReference>
<keyword evidence="5" id="KW-0090">Biological rhythms</keyword>
<comment type="subcellular location">
    <subcellularLocation>
        <location evidence="1">Cell membrane</location>
        <topology evidence="1">Lipid-anchor</topology>
        <topology evidence="1">GPI-anchor</topology>
        <orientation evidence="1">Extracellular side</orientation>
    </subcellularLocation>
    <subcellularLocation>
        <location evidence="9">Membrane raft</location>
        <topology evidence="9">Lipid-anchor</topology>
        <topology evidence="9">GPI-anchor</topology>
        <orientation evidence="9">Extracellular side</orientation>
    </subcellularLocation>
</comment>
<keyword evidence="3" id="KW-0472">Membrane</keyword>